<dbReference type="InterPro" id="IPR047867">
    <property type="entry name" value="Ribosomal_uL22_bac/org-type"/>
</dbReference>
<dbReference type="InterPro" id="IPR036394">
    <property type="entry name" value="Ribosomal_uL22_sf"/>
</dbReference>
<dbReference type="GO" id="GO:0006412">
    <property type="term" value="P:translation"/>
    <property type="evidence" value="ECO:0007669"/>
    <property type="project" value="UniProtKB-UniRule"/>
</dbReference>
<dbReference type="GO" id="GO:0003735">
    <property type="term" value="F:structural constituent of ribosome"/>
    <property type="evidence" value="ECO:0007669"/>
    <property type="project" value="InterPro"/>
</dbReference>
<keyword evidence="3 7" id="KW-0694">RNA-binding</keyword>
<dbReference type="RefSeq" id="WP_066743738.1">
    <property type="nucleotide sequence ID" value="NZ_CALCLR010000091.1"/>
</dbReference>
<dbReference type="HAMAP" id="MF_01331_B">
    <property type="entry name" value="Ribosomal_uL22_B"/>
    <property type="match status" value="1"/>
</dbReference>
<evidence type="ECO:0000256" key="4">
    <source>
        <dbReference type="ARBA" id="ARBA00022980"/>
    </source>
</evidence>
<dbReference type="EMBL" id="CP016757">
    <property type="protein sequence ID" value="ANZ44520.1"/>
    <property type="molecule type" value="Genomic_DNA"/>
</dbReference>
<organism evidence="11 12">
    <name type="scientific">Cloacibacillus porcorum</name>
    <dbReference type="NCBI Taxonomy" id="1197717"/>
    <lineage>
        <taxon>Bacteria</taxon>
        <taxon>Thermotogati</taxon>
        <taxon>Synergistota</taxon>
        <taxon>Synergistia</taxon>
        <taxon>Synergistales</taxon>
        <taxon>Synergistaceae</taxon>
        <taxon>Cloacibacillus</taxon>
    </lineage>
</organism>
<comment type="similarity">
    <text evidence="1 7 8">Belongs to the universal ribosomal protein uL22 family.</text>
</comment>
<name>A0A1B2I3H3_9BACT</name>
<comment type="function">
    <text evidence="7">The globular domain of the protein is located near the polypeptide exit tunnel on the outside of the subunit, while an extended beta-hairpin is found that lines the wall of the exit tunnel in the center of the 70S ribosome.</text>
</comment>
<evidence type="ECO:0000256" key="1">
    <source>
        <dbReference type="ARBA" id="ARBA00009451"/>
    </source>
</evidence>
<evidence type="ECO:0000256" key="2">
    <source>
        <dbReference type="ARBA" id="ARBA00022730"/>
    </source>
</evidence>
<comment type="function">
    <text evidence="7 10">This protein binds specifically to 23S rRNA; its binding is stimulated by other ribosomal proteins, e.g., L4, L17, and L20. It is important during the early stages of 50S assembly. It makes multiple contacts with different domains of the 23S rRNA in the assembled 50S subunit and ribosome.</text>
</comment>
<reference evidence="11" key="1">
    <citation type="submission" date="2016-08" db="EMBL/GenBank/DDBJ databases">
        <title>Complete genome of Cloacibacillus porcorum.</title>
        <authorList>
            <person name="Looft T."/>
            <person name="Bayles D.O."/>
            <person name="Alt D.P."/>
        </authorList>
    </citation>
    <scope>NUCLEOTIDE SEQUENCE [LARGE SCALE GENOMIC DNA]</scope>
    <source>
        <strain evidence="11">CL-84</strain>
    </source>
</reference>
<evidence type="ECO:0000256" key="5">
    <source>
        <dbReference type="ARBA" id="ARBA00023274"/>
    </source>
</evidence>
<keyword evidence="4 7" id="KW-0689">Ribosomal protein</keyword>
<dbReference type="InterPro" id="IPR001063">
    <property type="entry name" value="Ribosomal_uL22"/>
</dbReference>
<dbReference type="GO" id="GO:0022625">
    <property type="term" value="C:cytosolic large ribosomal subunit"/>
    <property type="evidence" value="ECO:0007669"/>
    <property type="project" value="TreeGrafter"/>
</dbReference>
<evidence type="ECO:0000256" key="7">
    <source>
        <dbReference type="HAMAP-Rule" id="MF_01331"/>
    </source>
</evidence>
<dbReference type="AlphaFoldDB" id="A0A1B2I3H3"/>
<keyword evidence="5 7" id="KW-0687">Ribonucleoprotein</keyword>
<evidence type="ECO:0000256" key="3">
    <source>
        <dbReference type="ARBA" id="ARBA00022884"/>
    </source>
</evidence>
<evidence type="ECO:0000256" key="9">
    <source>
        <dbReference type="RuleBase" id="RU004006"/>
    </source>
</evidence>
<dbReference type="GO" id="GO:0019843">
    <property type="term" value="F:rRNA binding"/>
    <property type="evidence" value="ECO:0007669"/>
    <property type="project" value="UniProtKB-UniRule"/>
</dbReference>
<gene>
    <name evidence="7" type="primary">rplV</name>
    <name evidence="11" type="ORF">BED41_05105</name>
</gene>
<evidence type="ECO:0000313" key="11">
    <source>
        <dbReference type="EMBL" id="ANZ44520.1"/>
    </source>
</evidence>
<dbReference type="PANTHER" id="PTHR13501">
    <property type="entry name" value="CHLOROPLAST 50S RIBOSOMAL PROTEIN L22-RELATED"/>
    <property type="match status" value="1"/>
</dbReference>
<dbReference type="PANTHER" id="PTHR13501:SF8">
    <property type="entry name" value="LARGE RIBOSOMAL SUBUNIT PROTEIN UL22M"/>
    <property type="match status" value="1"/>
</dbReference>
<dbReference type="STRING" id="1197717.BED41_05105"/>
<dbReference type="Proteomes" id="UP000093044">
    <property type="component" value="Chromosome"/>
</dbReference>
<dbReference type="Pfam" id="PF00237">
    <property type="entry name" value="Ribosomal_L22"/>
    <property type="match status" value="1"/>
</dbReference>
<dbReference type="InterPro" id="IPR005727">
    <property type="entry name" value="Ribosomal_uL22_bac/chlpt-type"/>
</dbReference>
<keyword evidence="12" id="KW-1185">Reference proteome</keyword>
<dbReference type="KEGG" id="cpor:BED41_05105"/>
<proteinExistence type="inferred from homology"/>
<comment type="subunit">
    <text evidence="7 9">Part of the 50S ribosomal subunit.</text>
</comment>
<protein>
    <recommendedName>
        <fullName evidence="6 7">Large ribosomal subunit protein uL22</fullName>
    </recommendedName>
</protein>
<evidence type="ECO:0000256" key="6">
    <source>
        <dbReference type="ARBA" id="ARBA00035207"/>
    </source>
</evidence>
<sequence length="110" mass="12327">MEVKASAKQIRISANKVRRVLALVRGKNASEALMILKYTPNKPARYAEKVLKSAVANAEHNHGLDMDKLIVKTATADQGAYMKRFRPVSMGRAHAFRHHTCHITMVVCEK</sequence>
<dbReference type="Gene3D" id="3.90.470.10">
    <property type="entry name" value="Ribosomal protein L22/L17"/>
    <property type="match status" value="1"/>
</dbReference>
<dbReference type="SUPFAM" id="SSF54843">
    <property type="entry name" value="Ribosomal protein L22"/>
    <property type="match status" value="1"/>
</dbReference>
<dbReference type="GeneID" id="83057232"/>
<keyword evidence="2 7" id="KW-0699">rRNA-binding</keyword>
<evidence type="ECO:0000256" key="8">
    <source>
        <dbReference type="RuleBase" id="RU004005"/>
    </source>
</evidence>
<dbReference type="NCBIfam" id="TIGR01044">
    <property type="entry name" value="rplV_bact"/>
    <property type="match status" value="1"/>
</dbReference>
<dbReference type="CDD" id="cd00336">
    <property type="entry name" value="Ribosomal_L22"/>
    <property type="match status" value="1"/>
</dbReference>
<accession>A0A1B2I3H3</accession>
<evidence type="ECO:0000256" key="10">
    <source>
        <dbReference type="RuleBase" id="RU004008"/>
    </source>
</evidence>
<dbReference type="OrthoDB" id="9805969at2"/>
<evidence type="ECO:0000313" key="12">
    <source>
        <dbReference type="Proteomes" id="UP000093044"/>
    </source>
</evidence>